<feature type="signal peptide" evidence="2">
    <location>
        <begin position="1"/>
        <end position="23"/>
    </location>
</feature>
<comment type="caution">
    <text evidence="3">The sequence shown here is derived from an EMBL/GenBank/DDBJ whole genome shotgun (WGS) entry which is preliminary data.</text>
</comment>
<dbReference type="OrthoDB" id="3784033at2"/>
<dbReference type="RefSeq" id="WP_131897433.1">
    <property type="nucleotide sequence ID" value="NZ_SMKZ01000029.1"/>
</dbReference>
<feature type="chain" id="PRO_5020899377" description="DUF4232 domain-containing protein" evidence="2">
    <location>
        <begin position="24"/>
        <end position="296"/>
    </location>
</feature>
<proteinExistence type="predicted"/>
<reference evidence="3 4" key="1">
    <citation type="submission" date="2019-03" db="EMBL/GenBank/DDBJ databases">
        <title>Draft genome sequences of novel Actinobacteria.</title>
        <authorList>
            <person name="Sahin N."/>
            <person name="Ay H."/>
            <person name="Saygin H."/>
        </authorList>
    </citation>
    <scope>NUCLEOTIDE SEQUENCE [LARGE SCALE GENOMIC DNA]</scope>
    <source>
        <strain evidence="3 4">5K138</strain>
    </source>
</reference>
<organism evidence="3 4">
    <name type="scientific">Jiangella asiatica</name>
    <dbReference type="NCBI Taxonomy" id="2530372"/>
    <lineage>
        <taxon>Bacteria</taxon>
        <taxon>Bacillati</taxon>
        <taxon>Actinomycetota</taxon>
        <taxon>Actinomycetes</taxon>
        <taxon>Jiangellales</taxon>
        <taxon>Jiangellaceae</taxon>
        <taxon>Jiangella</taxon>
    </lineage>
</organism>
<feature type="region of interest" description="Disordered" evidence="1">
    <location>
        <begin position="27"/>
        <end position="46"/>
    </location>
</feature>
<dbReference type="Proteomes" id="UP000294739">
    <property type="component" value="Unassembled WGS sequence"/>
</dbReference>
<evidence type="ECO:0000256" key="1">
    <source>
        <dbReference type="SAM" id="MobiDB-lite"/>
    </source>
</evidence>
<sequence>MRRGRLGWGAALAVVVVAGGAVAAGLAWSDDDGDRGTTDAPTDRAEAPDLTATAEIRRSFNRPGLVVIAVTNHGTQDVRITSAELLSDSFEATGPQSFDSTIPPGTTPRDLQLEYGTARCPDGVASSTGPASVALVAEAADGTEHELELDLPHPNGTLDRLLRTDCGAQVLGAAVDLTLSPLASQPDATLSGVLTVSRIDGSAEPAVIHDVRGSVLFTVTADPAAAAGSAERRVHFDVLRCGGHAIGDAKRPYAFTAWITLGDAEPIPTLIPVDDAARAALDAMQGVRCEDAPGDI</sequence>
<accession>A0A4R5D3M8</accession>
<keyword evidence="2" id="KW-0732">Signal</keyword>
<dbReference type="InParanoid" id="A0A4R5D3M8"/>
<evidence type="ECO:0008006" key="5">
    <source>
        <dbReference type="Google" id="ProtNLM"/>
    </source>
</evidence>
<feature type="compositionally biased region" description="Basic and acidic residues" evidence="1">
    <location>
        <begin position="34"/>
        <end position="46"/>
    </location>
</feature>
<evidence type="ECO:0000256" key="2">
    <source>
        <dbReference type="SAM" id="SignalP"/>
    </source>
</evidence>
<gene>
    <name evidence="3" type="ORF">E1269_19120</name>
</gene>
<keyword evidence="4" id="KW-1185">Reference proteome</keyword>
<evidence type="ECO:0000313" key="4">
    <source>
        <dbReference type="Proteomes" id="UP000294739"/>
    </source>
</evidence>
<evidence type="ECO:0000313" key="3">
    <source>
        <dbReference type="EMBL" id="TDE07886.1"/>
    </source>
</evidence>
<name>A0A4R5D3M8_9ACTN</name>
<protein>
    <recommendedName>
        <fullName evidence="5">DUF4232 domain-containing protein</fullName>
    </recommendedName>
</protein>
<dbReference type="EMBL" id="SMKZ01000029">
    <property type="protein sequence ID" value="TDE07886.1"/>
    <property type="molecule type" value="Genomic_DNA"/>
</dbReference>
<dbReference type="AlphaFoldDB" id="A0A4R5D3M8"/>